<sequence>MAPAKEIEEALMYGTFEVFTADPDSTTVNKVRQHVEEKLSLDQGFLSNDDWKGKSKELIKEYVSKLLEGWKPEPKKEAKEKLKKETKNGKPKKSKSKAKIQDSDDENDDDDDEKEEAVSPSRKRKHTPDNDDDEDGDQKVDESDEYSDVIDIIPTKRKKGSKKEPSSPNKTKPKNQPKKPSGDEDPLDSEIKKLQSQLTKCGVRKMWHNELKDYPDARGKIRHLKQMLTDIGMDGRFSEAKAREIKETRELLADVEAAKEMNALWGAEGEGRASRNKGRAKKIVDSASEEDEEQDDEDEEVVVAAKKRARADLAFLGDSDSDSD</sequence>
<organism evidence="2 3">
    <name type="scientific">[Torrubiella] hemipterigena</name>
    <dbReference type="NCBI Taxonomy" id="1531966"/>
    <lineage>
        <taxon>Eukaryota</taxon>
        <taxon>Fungi</taxon>
        <taxon>Dikarya</taxon>
        <taxon>Ascomycota</taxon>
        <taxon>Pezizomycotina</taxon>
        <taxon>Sordariomycetes</taxon>
        <taxon>Hypocreomycetidae</taxon>
        <taxon>Hypocreales</taxon>
        <taxon>Clavicipitaceae</taxon>
        <taxon>Clavicipitaceae incertae sedis</taxon>
        <taxon>'Torrubiella' clade</taxon>
    </lineage>
</organism>
<dbReference type="Proteomes" id="UP000039046">
    <property type="component" value="Unassembled WGS sequence"/>
</dbReference>
<dbReference type="AlphaFoldDB" id="A0A0A1TKB8"/>
<evidence type="ECO:0000313" key="3">
    <source>
        <dbReference type="Proteomes" id="UP000039046"/>
    </source>
</evidence>
<evidence type="ECO:0008006" key="4">
    <source>
        <dbReference type="Google" id="ProtNLM"/>
    </source>
</evidence>
<dbReference type="PANTHER" id="PTHR15410:SF2">
    <property type="entry name" value="HIRA-INTERACTING PROTEIN 3"/>
    <property type="match status" value="1"/>
</dbReference>
<name>A0A0A1TKB8_9HYPO</name>
<feature type="compositionally biased region" description="Acidic residues" evidence="1">
    <location>
        <begin position="287"/>
        <end position="301"/>
    </location>
</feature>
<protein>
    <recommendedName>
        <fullName evidence="4">Transcriptional regulator</fullName>
    </recommendedName>
</protein>
<dbReference type="HOGENOM" id="CLU_033002_1_0_1"/>
<feature type="compositionally biased region" description="Acidic residues" evidence="1">
    <location>
        <begin position="130"/>
        <end position="148"/>
    </location>
</feature>
<feature type="region of interest" description="Disordered" evidence="1">
    <location>
        <begin position="69"/>
        <end position="200"/>
    </location>
</feature>
<dbReference type="GO" id="GO:0005634">
    <property type="term" value="C:nucleus"/>
    <property type="evidence" value="ECO:0007669"/>
    <property type="project" value="TreeGrafter"/>
</dbReference>
<feature type="region of interest" description="Disordered" evidence="1">
    <location>
        <begin position="266"/>
        <end position="301"/>
    </location>
</feature>
<gene>
    <name evidence="2" type="ORF">VHEMI06098</name>
</gene>
<dbReference type="EMBL" id="CDHN01000003">
    <property type="protein sequence ID" value="CEJ90307.1"/>
    <property type="molecule type" value="Genomic_DNA"/>
</dbReference>
<feature type="compositionally biased region" description="Acidic residues" evidence="1">
    <location>
        <begin position="103"/>
        <end position="115"/>
    </location>
</feature>
<feature type="compositionally biased region" description="Basic residues" evidence="1">
    <location>
        <begin position="89"/>
        <end position="98"/>
    </location>
</feature>
<feature type="compositionally biased region" description="Basic and acidic residues" evidence="1">
    <location>
        <begin position="69"/>
        <end position="88"/>
    </location>
</feature>
<dbReference type="InterPro" id="IPR037647">
    <property type="entry name" value="HIRIP3"/>
</dbReference>
<proteinExistence type="predicted"/>
<reference evidence="2 3" key="1">
    <citation type="journal article" date="2015" name="Genome Announc.">
        <title>Draft Genome Sequence and Gene Annotation of the Entomopathogenic Fungus Verticillium hemipterigenum.</title>
        <authorList>
            <person name="Horn F."/>
            <person name="Habel A."/>
            <person name="Scharf D.H."/>
            <person name="Dworschak J."/>
            <person name="Brakhage A.A."/>
            <person name="Guthke R."/>
            <person name="Hertweck C."/>
            <person name="Linde J."/>
        </authorList>
    </citation>
    <scope>NUCLEOTIDE SEQUENCE [LARGE SCALE GENOMIC DNA]</scope>
</reference>
<evidence type="ECO:0000256" key="1">
    <source>
        <dbReference type="SAM" id="MobiDB-lite"/>
    </source>
</evidence>
<keyword evidence="3" id="KW-1185">Reference proteome</keyword>
<dbReference type="PANTHER" id="PTHR15410">
    <property type="entry name" value="HIRA-INTERACTING PROTEIN 3"/>
    <property type="match status" value="1"/>
</dbReference>
<dbReference type="STRING" id="1531966.A0A0A1TKB8"/>
<dbReference type="OrthoDB" id="552755at2759"/>
<evidence type="ECO:0000313" key="2">
    <source>
        <dbReference type="EMBL" id="CEJ90307.1"/>
    </source>
</evidence>
<accession>A0A0A1TKB8</accession>